<feature type="region of interest" description="Disordered" evidence="1">
    <location>
        <begin position="47"/>
        <end position="78"/>
    </location>
</feature>
<gene>
    <name evidence="3" type="ORF">K505DRAFT_321082</name>
</gene>
<dbReference type="InterPro" id="IPR002654">
    <property type="entry name" value="Glyco_trans_25"/>
</dbReference>
<evidence type="ECO:0000259" key="2">
    <source>
        <dbReference type="Pfam" id="PF01755"/>
    </source>
</evidence>
<reference evidence="3" key="1">
    <citation type="journal article" date="2020" name="Stud. Mycol.">
        <title>101 Dothideomycetes genomes: a test case for predicting lifestyles and emergence of pathogens.</title>
        <authorList>
            <person name="Haridas S."/>
            <person name="Albert R."/>
            <person name="Binder M."/>
            <person name="Bloem J."/>
            <person name="Labutti K."/>
            <person name="Salamov A."/>
            <person name="Andreopoulos B."/>
            <person name="Baker S."/>
            <person name="Barry K."/>
            <person name="Bills G."/>
            <person name="Bluhm B."/>
            <person name="Cannon C."/>
            <person name="Castanera R."/>
            <person name="Culley D."/>
            <person name="Daum C."/>
            <person name="Ezra D."/>
            <person name="Gonzalez J."/>
            <person name="Henrissat B."/>
            <person name="Kuo A."/>
            <person name="Liang C."/>
            <person name="Lipzen A."/>
            <person name="Lutzoni F."/>
            <person name="Magnuson J."/>
            <person name="Mondo S."/>
            <person name="Nolan M."/>
            <person name="Ohm R."/>
            <person name="Pangilinan J."/>
            <person name="Park H.-J."/>
            <person name="Ramirez L."/>
            <person name="Alfaro M."/>
            <person name="Sun H."/>
            <person name="Tritt A."/>
            <person name="Yoshinaga Y."/>
            <person name="Zwiers L.-H."/>
            <person name="Turgeon B."/>
            <person name="Goodwin S."/>
            <person name="Spatafora J."/>
            <person name="Crous P."/>
            <person name="Grigoriev I."/>
        </authorList>
    </citation>
    <scope>NUCLEOTIDE SEQUENCE</scope>
    <source>
        <strain evidence="3">CBS 109.77</strain>
    </source>
</reference>
<organism evidence="3 4">
    <name type="scientific">Melanomma pulvis-pyrius CBS 109.77</name>
    <dbReference type="NCBI Taxonomy" id="1314802"/>
    <lineage>
        <taxon>Eukaryota</taxon>
        <taxon>Fungi</taxon>
        <taxon>Dikarya</taxon>
        <taxon>Ascomycota</taxon>
        <taxon>Pezizomycotina</taxon>
        <taxon>Dothideomycetes</taxon>
        <taxon>Pleosporomycetidae</taxon>
        <taxon>Pleosporales</taxon>
        <taxon>Melanommataceae</taxon>
        <taxon>Melanomma</taxon>
    </lineage>
</organism>
<dbReference type="GO" id="GO:0016740">
    <property type="term" value="F:transferase activity"/>
    <property type="evidence" value="ECO:0007669"/>
    <property type="project" value="UniProtKB-KW"/>
</dbReference>
<proteinExistence type="predicted"/>
<name>A0A6A6XSM4_9PLEO</name>
<dbReference type="EMBL" id="MU001763">
    <property type="protein sequence ID" value="KAF2799472.1"/>
    <property type="molecule type" value="Genomic_DNA"/>
</dbReference>
<accession>A0A6A6XSM4</accession>
<feature type="non-terminal residue" evidence="3">
    <location>
        <position position="390"/>
    </location>
</feature>
<keyword evidence="4" id="KW-1185">Reference proteome</keyword>
<feature type="domain" description="Glycosyl transferase family 25" evidence="2">
    <location>
        <begin position="149"/>
        <end position="206"/>
    </location>
</feature>
<dbReference type="Proteomes" id="UP000799757">
    <property type="component" value="Unassembled WGS sequence"/>
</dbReference>
<sequence>MPLLTVQGNRITQVLIVSIVVLAFFTFNHFGSSNLSSDSAASSINNVNNDDNKKSPSGFKAPAFNFGSKTPPEKPKPANATLDFQEIIYLSMPYRTDRQDALSLVAAAAGLKLTMMPGKTPDSIHPKAMPPHIGPHNMTGKAWLGVWRAHADVWRYIIDNNVQSALIIEDDVDFDVGIKEIMGNFNWQLRFNNTIRWGKNVEKGWEEECPYGCDWDDIFLGQCGGSPNLKRLDLHAVVPDPHSPNVSSIHPWWKKEFQEVWNLTESAGVRVIAPTYDPICLMSYGVTRMGAMRLLYHIGGWRPFGNPVDNEVAWKAAEGKTSGYTMSPPAFVAWRVGGAQDSDNNAAIGAKPMSSLGNMGGSSVGVKNSIRKSLEGFFKKNYWEDMKDEL</sequence>
<dbReference type="OrthoDB" id="47375at2759"/>
<keyword evidence="3" id="KW-0808">Transferase</keyword>
<protein>
    <submittedName>
        <fullName evidence="3">Glycosyltransferase family 25 protein</fullName>
    </submittedName>
</protein>
<dbReference type="AlphaFoldDB" id="A0A6A6XSM4"/>
<dbReference type="Pfam" id="PF01755">
    <property type="entry name" value="Glyco_transf_25"/>
    <property type="match status" value="1"/>
</dbReference>
<evidence type="ECO:0000313" key="3">
    <source>
        <dbReference type="EMBL" id="KAF2799472.1"/>
    </source>
</evidence>
<evidence type="ECO:0000256" key="1">
    <source>
        <dbReference type="SAM" id="MobiDB-lite"/>
    </source>
</evidence>
<evidence type="ECO:0000313" key="4">
    <source>
        <dbReference type="Proteomes" id="UP000799757"/>
    </source>
</evidence>